<accession>A0ABV2LWU3</accession>
<keyword evidence="2" id="KW-1185">Reference proteome</keyword>
<gene>
    <name evidence="1" type="ORF">ABID46_002618</name>
</gene>
<dbReference type="RefSeq" id="WP_354510793.1">
    <property type="nucleotide sequence ID" value="NZ_JBEPMO010000027.1"/>
</dbReference>
<sequence>MNRILSILLVCFFLGTSFHSDVILDKNYTLVLEAKGCHYQVSLNGKVIEEGKTYSRVEKTIQLQKHLNDSIDQKINVLMSRISREMDLKTTQAYVGLRLDKGLGDSTEMIKEVKLPTFPYDEDPQQPQSIGGTIEFQLGVKN</sequence>
<dbReference type="Proteomes" id="UP001549146">
    <property type="component" value="Unassembled WGS sequence"/>
</dbReference>
<comment type="caution">
    <text evidence="1">The sequence shown here is derived from an EMBL/GenBank/DDBJ whole genome shotgun (WGS) entry which is preliminary data.</text>
</comment>
<evidence type="ECO:0000313" key="1">
    <source>
        <dbReference type="EMBL" id="MET3733026.1"/>
    </source>
</evidence>
<name>A0ABV2LWU3_9FLAO</name>
<protein>
    <submittedName>
        <fullName evidence="1">Uncharacterized protein</fullName>
    </submittedName>
</protein>
<reference evidence="1 2" key="1">
    <citation type="submission" date="2024-06" db="EMBL/GenBank/DDBJ databases">
        <title>Genomic Encyclopedia of Type Strains, Phase IV (KMG-IV): sequencing the most valuable type-strain genomes for metagenomic binning, comparative biology and taxonomic classification.</title>
        <authorList>
            <person name="Goeker M."/>
        </authorList>
    </citation>
    <scope>NUCLEOTIDE SEQUENCE [LARGE SCALE GENOMIC DNA]</scope>
    <source>
        <strain evidence="1 2">DSM 29388</strain>
    </source>
</reference>
<dbReference type="EMBL" id="JBEPMO010000027">
    <property type="protein sequence ID" value="MET3733026.1"/>
    <property type="molecule type" value="Genomic_DNA"/>
</dbReference>
<evidence type="ECO:0000313" key="2">
    <source>
        <dbReference type="Proteomes" id="UP001549146"/>
    </source>
</evidence>
<organism evidence="1 2">
    <name type="scientific">Moheibacter stercoris</name>
    <dbReference type="NCBI Taxonomy" id="1628251"/>
    <lineage>
        <taxon>Bacteria</taxon>
        <taxon>Pseudomonadati</taxon>
        <taxon>Bacteroidota</taxon>
        <taxon>Flavobacteriia</taxon>
        <taxon>Flavobacteriales</taxon>
        <taxon>Weeksellaceae</taxon>
        <taxon>Moheibacter</taxon>
    </lineage>
</organism>
<proteinExistence type="predicted"/>